<dbReference type="EMBL" id="CM046397">
    <property type="protein sequence ID" value="KAI8536345.1"/>
    <property type="molecule type" value="Genomic_DNA"/>
</dbReference>
<accession>A0ACC0M5X6</accession>
<sequence length="209" mass="23400">MPSNGTAAAAVEEAKQPLLDYSSAAVRSKYRDGKDDHDLDLAQRVWIESKKLWHIVGPSMFSRLTTYSMFVITQGFAGHLGDHELAAVSIASNVVVGFNFGLLVLLFSLLGMASALETLCGQAFGAKKYHMLGIYMQRSWIVLFICCILLLPLYLFASPILKLLGQPSNIAELSGVVSLWMIPLHFSYAFQFPLHRFLHNFFFFRFLSL</sequence>
<comment type="caution">
    <text evidence="1">The sequence shown here is derived from an EMBL/GenBank/DDBJ whole genome shotgun (WGS) entry which is preliminary data.</text>
</comment>
<organism evidence="1 2">
    <name type="scientific">Rhododendron molle</name>
    <name type="common">Chinese azalea</name>
    <name type="synonym">Azalea mollis</name>
    <dbReference type="NCBI Taxonomy" id="49168"/>
    <lineage>
        <taxon>Eukaryota</taxon>
        <taxon>Viridiplantae</taxon>
        <taxon>Streptophyta</taxon>
        <taxon>Embryophyta</taxon>
        <taxon>Tracheophyta</taxon>
        <taxon>Spermatophyta</taxon>
        <taxon>Magnoliopsida</taxon>
        <taxon>eudicotyledons</taxon>
        <taxon>Gunneridae</taxon>
        <taxon>Pentapetalae</taxon>
        <taxon>asterids</taxon>
        <taxon>Ericales</taxon>
        <taxon>Ericaceae</taxon>
        <taxon>Ericoideae</taxon>
        <taxon>Rhodoreae</taxon>
        <taxon>Rhododendron</taxon>
    </lineage>
</organism>
<dbReference type="Proteomes" id="UP001062846">
    <property type="component" value="Chromosome 10"/>
</dbReference>
<evidence type="ECO:0000313" key="1">
    <source>
        <dbReference type="EMBL" id="KAI8536345.1"/>
    </source>
</evidence>
<gene>
    <name evidence="1" type="ORF">RHMOL_Rhmol10G0250000</name>
</gene>
<proteinExistence type="predicted"/>
<keyword evidence="2" id="KW-1185">Reference proteome</keyword>
<protein>
    <submittedName>
        <fullName evidence="1">Uncharacterized protein</fullName>
    </submittedName>
</protein>
<name>A0ACC0M5X6_RHOML</name>
<evidence type="ECO:0000313" key="2">
    <source>
        <dbReference type="Proteomes" id="UP001062846"/>
    </source>
</evidence>
<reference evidence="1" key="1">
    <citation type="submission" date="2022-02" db="EMBL/GenBank/DDBJ databases">
        <title>Plant Genome Project.</title>
        <authorList>
            <person name="Zhang R.-G."/>
        </authorList>
    </citation>
    <scope>NUCLEOTIDE SEQUENCE</scope>
    <source>
        <strain evidence="1">AT1</strain>
    </source>
</reference>